<comment type="caution">
    <text evidence="1">The sequence shown here is derived from an EMBL/GenBank/DDBJ whole genome shotgun (WGS) entry which is preliminary data.</text>
</comment>
<keyword evidence="3" id="KW-1185">Reference proteome</keyword>
<accession>A0A4R8SC49</accession>
<evidence type="ECO:0000313" key="4">
    <source>
        <dbReference type="Proteomes" id="UP000295685"/>
    </source>
</evidence>
<evidence type="ECO:0000313" key="3">
    <source>
        <dbReference type="Proteomes" id="UP000294844"/>
    </source>
</evidence>
<reference evidence="3 4" key="1">
    <citation type="journal article" date="2019" name="Sci. Rep.">
        <title>Extended insight into the Mycobacterium chelonae-abscessus complex through whole genome sequencing of Mycobacterium salmoniphilum outbreak and Mycobacterium salmoniphilum-like strains.</title>
        <authorList>
            <person name="Behra P.R.K."/>
            <person name="Das S."/>
            <person name="Pettersson B.M.F."/>
            <person name="Shirreff L."/>
            <person name="DuCote T."/>
            <person name="Jacobsson K.G."/>
            <person name="Ennis D.G."/>
            <person name="Kirsebom L.A."/>
        </authorList>
    </citation>
    <scope>NUCLEOTIDE SEQUENCE [LARGE SCALE GENOMIC DNA]</scope>
    <source>
        <strain evidence="2 3">CCUG 60883</strain>
        <strain evidence="1 4">CCUG 60885</strain>
    </source>
</reference>
<evidence type="ECO:0000313" key="1">
    <source>
        <dbReference type="EMBL" id="TDZ92131.1"/>
    </source>
</evidence>
<evidence type="ECO:0000313" key="2">
    <source>
        <dbReference type="EMBL" id="TEA07360.1"/>
    </source>
</evidence>
<dbReference type="Proteomes" id="UP000294844">
    <property type="component" value="Unassembled WGS sequence"/>
</dbReference>
<sequence>MYRSKIEGMRLVKKPEFVTLPAGTLYCELREKWVFGELRLKGETISEDDYWVRELDWIDGDDPGEIFDRLEAMASDSSVSFPAPESYSRGGNFRDDTMFLVYERDDVVALITDLILPAT</sequence>
<dbReference type="AlphaFoldDB" id="A0A4R8SC49"/>
<gene>
    <name evidence="2" type="ORF">CCUG60883_01393</name>
    <name evidence="1" type="ORF">CCUG60885_04245</name>
</gene>
<proteinExistence type="predicted"/>
<organism evidence="1 4">
    <name type="scientific">Mycobacteroides salmoniphilum</name>
    <dbReference type="NCBI Taxonomy" id="404941"/>
    <lineage>
        <taxon>Bacteria</taxon>
        <taxon>Bacillati</taxon>
        <taxon>Actinomycetota</taxon>
        <taxon>Actinomycetes</taxon>
        <taxon>Mycobacteriales</taxon>
        <taxon>Mycobacteriaceae</taxon>
        <taxon>Mycobacteroides</taxon>
    </lineage>
</organism>
<protein>
    <submittedName>
        <fullName evidence="1">Uncharacterized protein</fullName>
    </submittedName>
</protein>
<dbReference type="EMBL" id="PECK01000008">
    <property type="protein sequence ID" value="TDZ92131.1"/>
    <property type="molecule type" value="Genomic_DNA"/>
</dbReference>
<name>A0A4R8SC49_9MYCO</name>
<dbReference type="EMBL" id="PECM01000005">
    <property type="protein sequence ID" value="TEA07360.1"/>
    <property type="molecule type" value="Genomic_DNA"/>
</dbReference>
<dbReference type="Proteomes" id="UP000295685">
    <property type="component" value="Unassembled WGS sequence"/>
</dbReference>